<dbReference type="GO" id="GO:0071973">
    <property type="term" value="P:bacterial-type flagellum-dependent cell motility"/>
    <property type="evidence" value="ECO:0007669"/>
    <property type="project" value="InterPro"/>
</dbReference>
<dbReference type="InterPro" id="IPR001492">
    <property type="entry name" value="Flagellin"/>
</dbReference>
<feature type="compositionally biased region" description="Polar residues" evidence="6">
    <location>
        <begin position="43"/>
        <end position="61"/>
    </location>
</feature>
<dbReference type="InterPro" id="IPR001029">
    <property type="entry name" value="Flagellin_N"/>
</dbReference>
<evidence type="ECO:0000259" key="7">
    <source>
        <dbReference type="Pfam" id="PF00669"/>
    </source>
</evidence>
<evidence type="ECO:0000313" key="8">
    <source>
        <dbReference type="EMBL" id="KJF76855.1"/>
    </source>
</evidence>
<dbReference type="GO" id="GO:0005576">
    <property type="term" value="C:extracellular region"/>
    <property type="evidence" value="ECO:0007669"/>
    <property type="project" value="UniProtKB-SubCell"/>
</dbReference>
<dbReference type="Gene3D" id="1.20.1330.10">
    <property type="entry name" value="f41 fragment of flagellin, N-terminal domain"/>
    <property type="match status" value="1"/>
</dbReference>
<evidence type="ECO:0000256" key="2">
    <source>
        <dbReference type="ARBA" id="ARBA00004613"/>
    </source>
</evidence>
<sequence length="315" mass="34392">MRFSTNLMFSQRVSDMNNATARWMEAGSKLASGKRVSKPSDDPQASAQAVRVTQSENRNQQYASTRGYAKTGMTLQMSILTQMNSVSTQMDTTIIQASNQGSLSDNDRASLAEQLQGLKDQLVSLGNTTDGNGRYIFGGYESDTPPFEVDATTGDVLYKGGDKSITQNVGSDREMTSYFAGSEVFATTTNAKGEKVADMFTAINKGLEALKIPQQNASQADLDKAKAGMDEANRGVKAGMDKISNIEAKQGLQLQEIDSLDFLSQTRKIQNESRLSGLVDTDWTSTVSDYQKEMALFQASQDIFKDLNSMSLFSR</sequence>
<keyword evidence="5" id="KW-0975">Bacterial flagellum</keyword>
<keyword evidence="4" id="KW-0964">Secreted</keyword>
<keyword evidence="8" id="KW-0282">Flagellum</keyword>
<name>A0A0D8L4K8_MORMO</name>
<dbReference type="Pfam" id="PF00669">
    <property type="entry name" value="Flagellin_N"/>
    <property type="match status" value="1"/>
</dbReference>
<gene>
    <name evidence="8" type="primary">flgL</name>
    <name evidence="8" type="ORF">UA45_16285</name>
</gene>
<evidence type="ECO:0000256" key="4">
    <source>
        <dbReference type="ARBA" id="ARBA00022525"/>
    </source>
</evidence>
<proteinExistence type="inferred from homology"/>
<organism evidence="8 9">
    <name type="scientific">Morganella morganii</name>
    <name type="common">Proteus morganii</name>
    <dbReference type="NCBI Taxonomy" id="582"/>
    <lineage>
        <taxon>Bacteria</taxon>
        <taxon>Pseudomonadati</taxon>
        <taxon>Pseudomonadota</taxon>
        <taxon>Gammaproteobacteria</taxon>
        <taxon>Enterobacterales</taxon>
        <taxon>Morganellaceae</taxon>
        <taxon>Morganella</taxon>
    </lineage>
</organism>
<evidence type="ECO:0000256" key="3">
    <source>
        <dbReference type="ARBA" id="ARBA00005709"/>
    </source>
</evidence>
<dbReference type="EMBL" id="JZSH01000236">
    <property type="protein sequence ID" value="KJF76855.1"/>
    <property type="molecule type" value="Genomic_DNA"/>
</dbReference>
<dbReference type="NCBIfam" id="TIGR02550">
    <property type="entry name" value="flagell_flgL"/>
    <property type="match status" value="1"/>
</dbReference>
<dbReference type="AlphaFoldDB" id="A0A0D8L4K8"/>
<protein>
    <submittedName>
        <fullName evidence="8">Flagellar hook protein FlgL</fullName>
    </submittedName>
</protein>
<feature type="domain" description="Flagellin N-terminal" evidence="7">
    <location>
        <begin position="3"/>
        <end position="140"/>
    </location>
</feature>
<dbReference type="Proteomes" id="UP000032582">
    <property type="component" value="Unassembled WGS sequence"/>
</dbReference>
<reference evidence="8 9" key="1">
    <citation type="submission" date="2015-02" db="EMBL/GenBank/DDBJ databases">
        <title>Whole genome shotgun sequencing of cultured foodborne pathogen.</title>
        <authorList>
            <person name="Timme R."/>
            <person name="Allard M.W."/>
            <person name="Strain E."/>
            <person name="Evans P.S."/>
            <person name="Brown E."/>
        </authorList>
    </citation>
    <scope>NUCLEOTIDE SEQUENCE [LARGE SCALE GENOMIC DNA]</scope>
    <source>
        <strain evidence="8 9">GCSL-TSO-24</strain>
    </source>
</reference>
<dbReference type="PATRIC" id="fig|582.24.peg.5197"/>
<dbReference type="PANTHER" id="PTHR42792:SF1">
    <property type="entry name" value="FLAGELLAR HOOK-ASSOCIATED PROTEIN 3"/>
    <property type="match status" value="1"/>
</dbReference>
<dbReference type="PANTHER" id="PTHR42792">
    <property type="entry name" value="FLAGELLIN"/>
    <property type="match status" value="1"/>
</dbReference>
<dbReference type="InterPro" id="IPR013384">
    <property type="entry name" value="Flagell_FlgL"/>
</dbReference>
<dbReference type="GO" id="GO:0005198">
    <property type="term" value="F:structural molecule activity"/>
    <property type="evidence" value="ECO:0007669"/>
    <property type="project" value="InterPro"/>
</dbReference>
<keyword evidence="8" id="KW-0966">Cell projection</keyword>
<keyword evidence="8" id="KW-0969">Cilium</keyword>
<evidence type="ECO:0000256" key="1">
    <source>
        <dbReference type="ARBA" id="ARBA00004365"/>
    </source>
</evidence>
<evidence type="ECO:0000256" key="5">
    <source>
        <dbReference type="ARBA" id="ARBA00023143"/>
    </source>
</evidence>
<comment type="caution">
    <text evidence="8">The sequence shown here is derived from an EMBL/GenBank/DDBJ whole genome shotgun (WGS) entry which is preliminary data.</text>
</comment>
<evidence type="ECO:0000313" key="9">
    <source>
        <dbReference type="Proteomes" id="UP000032582"/>
    </source>
</evidence>
<feature type="region of interest" description="Disordered" evidence="6">
    <location>
        <begin position="30"/>
        <end position="61"/>
    </location>
</feature>
<dbReference type="GO" id="GO:0009424">
    <property type="term" value="C:bacterial-type flagellum hook"/>
    <property type="evidence" value="ECO:0007669"/>
    <property type="project" value="InterPro"/>
</dbReference>
<accession>A0A0D8L4K8</accession>
<evidence type="ECO:0000256" key="6">
    <source>
        <dbReference type="SAM" id="MobiDB-lite"/>
    </source>
</evidence>
<dbReference type="SUPFAM" id="SSF64518">
    <property type="entry name" value="Phase 1 flagellin"/>
    <property type="match status" value="1"/>
</dbReference>
<comment type="subcellular location">
    <subcellularLocation>
        <location evidence="1">Bacterial flagellum</location>
    </subcellularLocation>
    <subcellularLocation>
        <location evidence="2">Secreted</location>
    </subcellularLocation>
</comment>
<comment type="similarity">
    <text evidence="3">Belongs to the bacterial flagellin family.</text>
</comment>